<dbReference type="InterPro" id="IPR000014">
    <property type="entry name" value="PAS"/>
</dbReference>
<evidence type="ECO:0000259" key="6">
    <source>
        <dbReference type="PROSITE" id="PS50045"/>
    </source>
</evidence>
<proteinExistence type="predicted"/>
<dbReference type="InterPro" id="IPR025662">
    <property type="entry name" value="Sigma_54_int_dom_ATP-bd_1"/>
</dbReference>
<dbReference type="InterPro" id="IPR058031">
    <property type="entry name" value="AAA_lid_NorR"/>
</dbReference>
<evidence type="ECO:0000256" key="4">
    <source>
        <dbReference type="ARBA" id="ARBA00023125"/>
    </source>
</evidence>
<dbReference type="PANTHER" id="PTHR32071:SF57">
    <property type="entry name" value="C4-DICARBOXYLATE TRANSPORT TRANSCRIPTIONAL REGULATORY PROTEIN DCTD"/>
    <property type="match status" value="1"/>
</dbReference>
<dbReference type="PANTHER" id="PTHR32071">
    <property type="entry name" value="TRANSCRIPTIONAL REGULATORY PROTEIN"/>
    <property type="match status" value="1"/>
</dbReference>
<dbReference type="Pfam" id="PF01590">
    <property type="entry name" value="GAF"/>
    <property type="match status" value="1"/>
</dbReference>
<evidence type="ECO:0000313" key="9">
    <source>
        <dbReference type="Proteomes" id="UP000182204"/>
    </source>
</evidence>
<dbReference type="InterPro" id="IPR002078">
    <property type="entry name" value="Sigma_54_int"/>
</dbReference>
<dbReference type="InterPro" id="IPR009057">
    <property type="entry name" value="Homeodomain-like_sf"/>
</dbReference>
<evidence type="ECO:0000256" key="3">
    <source>
        <dbReference type="ARBA" id="ARBA00023015"/>
    </source>
</evidence>
<evidence type="ECO:0000313" key="8">
    <source>
        <dbReference type="EMBL" id="APH14246.1"/>
    </source>
</evidence>
<dbReference type="Gene3D" id="3.30.450.20">
    <property type="entry name" value="PAS domain"/>
    <property type="match status" value="1"/>
</dbReference>
<dbReference type="InterPro" id="IPR025944">
    <property type="entry name" value="Sigma_54_int_dom_CS"/>
</dbReference>
<evidence type="ECO:0000256" key="5">
    <source>
        <dbReference type="ARBA" id="ARBA00023163"/>
    </source>
</evidence>
<reference evidence="8 9" key="1">
    <citation type="submission" date="2015-11" db="EMBL/GenBank/DDBJ databases">
        <authorList>
            <person name="Hill K.K."/>
            <person name="Shirey T.B."/>
            <person name="Raphael B."/>
            <person name="Daligault H.E."/>
            <person name="Davenport K.W."/>
            <person name="Bruce D.C."/>
            <person name="Foley B.T."/>
            <person name="Johnson S.L."/>
        </authorList>
    </citation>
    <scope>NUCLEOTIDE SEQUENCE [LARGE SCALE GENOMIC DNA]</scope>
    <source>
        <strain evidence="8 9">CDC_1632</strain>
    </source>
</reference>
<dbReference type="AlphaFoldDB" id="A0A1L3NDQ3"/>
<dbReference type="EMBL" id="CP013243">
    <property type="protein sequence ID" value="APH14246.1"/>
    <property type="molecule type" value="Genomic_DNA"/>
</dbReference>
<evidence type="ECO:0000259" key="7">
    <source>
        <dbReference type="PROSITE" id="PS50112"/>
    </source>
</evidence>
<sequence>MKDDFVKEKFCVLKSHEKCNSLGISKDLVYSKKIIRGEELKRELNNNSELIIIATPFMNKLYQFVKGSNFFVILTDGDGCILNVIGDESILKEAFNVNMIPGAYMDEKNMGTNAMSMALSEKSPIQISGEEHYVKAYHRWTCSAAPIKDINGKIIGTLDLTGYSENVHSHTLGMVVAATNAIEKMIELNNYNRALQVSKKSIENVFNSIQRAILRVDLSGAIKTINNNAIELLGFNENDIKSMKMWDLIPDWSMVLDEIYDKGSFVDEDVYVHCLKNKLQLNLSAYPIYDSSMRIIEVTCLLSDIQKTRKLAGKILSGQAIYTFDKIIGKSKKLLSIIDYSKKIADSRSTILITGDSGTGKEVFAQSIHNYSDRKDKPFIAVNCGAIPRNLIESELFGYEEGAFTGAKRGGYRGKFENSHGGTIFLDEIGEMPLDMQIKLLRVIEEGVINRIGSSKQIPVNSRIIAATNKDLREEVEKGNFRKDLFYRINVLPVYLPALKERREDIPLLIYYFMNKTSKHLNKRKVEIPPVYMERLINYHWPGNIRELENIVELIINAESVEIINNINHHSSKEVRNKAKEETMVFNLEIVEKNHIKEVLNKFDGNVSSAAKALGIGRNTLYRKIEKYSLY</sequence>
<dbReference type="Pfam" id="PF00158">
    <property type="entry name" value="Sigma54_activat"/>
    <property type="match status" value="1"/>
</dbReference>
<dbReference type="Gene3D" id="3.30.450.40">
    <property type="match status" value="1"/>
</dbReference>
<dbReference type="SUPFAM" id="SSF52540">
    <property type="entry name" value="P-loop containing nucleoside triphosphate hydrolases"/>
    <property type="match status" value="1"/>
</dbReference>
<dbReference type="PROSITE" id="PS00676">
    <property type="entry name" value="SIGMA54_INTERACT_2"/>
    <property type="match status" value="1"/>
</dbReference>
<evidence type="ECO:0000256" key="1">
    <source>
        <dbReference type="ARBA" id="ARBA00022741"/>
    </source>
</evidence>
<dbReference type="PRINTS" id="PR01590">
    <property type="entry name" value="HTHFIS"/>
</dbReference>
<protein>
    <submittedName>
        <fullName evidence="8">Sensory box protein</fullName>
    </submittedName>
</protein>
<keyword evidence="1" id="KW-0547">Nucleotide-binding</keyword>
<organism evidence="8 9">
    <name type="scientific">Clostridium sporogenes</name>
    <dbReference type="NCBI Taxonomy" id="1509"/>
    <lineage>
        <taxon>Bacteria</taxon>
        <taxon>Bacillati</taxon>
        <taxon>Bacillota</taxon>
        <taxon>Clostridia</taxon>
        <taxon>Eubacteriales</taxon>
        <taxon>Clostridiaceae</taxon>
        <taxon>Clostridium</taxon>
    </lineage>
</organism>
<dbReference type="Gene3D" id="1.10.8.60">
    <property type="match status" value="1"/>
</dbReference>
<dbReference type="SMART" id="SM00382">
    <property type="entry name" value="AAA"/>
    <property type="match status" value="1"/>
</dbReference>
<dbReference type="InterPro" id="IPR025943">
    <property type="entry name" value="Sigma_54_int_dom_ATP-bd_2"/>
</dbReference>
<dbReference type="InterPro" id="IPR003018">
    <property type="entry name" value="GAF"/>
</dbReference>
<dbReference type="FunFam" id="3.40.50.300:FF:000006">
    <property type="entry name" value="DNA-binding transcriptional regulator NtrC"/>
    <property type="match status" value="1"/>
</dbReference>
<dbReference type="InterPro" id="IPR029016">
    <property type="entry name" value="GAF-like_dom_sf"/>
</dbReference>
<dbReference type="RefSeq" id="WP_072584145.1">
    <property type="nucleotide sequence ID" value="NZ_CP013243.1"/>
</dbReference>
<keyword evidence="3" id="KW-0805">Transcription regulation</keyword>
<keyword evidence="4" id="KW-0238">DNA-binding</keyword>
<dbReference type="eggNOG" id="COG3284">
    <property type="taxonomic scope" value="Bacteria"/>
</dbReference>
<dbReference type="PROSITE" id="PS00688">
    <property type="entry name" value="SIGMA54_INTERACT_3"/>
    <property type="match status" value="1"/>
</dbReference>
<dbReference type="PROSITE" id="PS00675">
    <property type="entry name" value="SIGMA54_INTERACT_1"/>
    <property type="match status" value="1"/>
</dbReference>
<dbReference type="CDD" id="cd00009">
    <property type="entry name" value="AAA"/>
    <property type="match status" value="1"/>
</dbReference>
<evidence type="ECO:0000256" key="2">
    <source>
        <dbReference type="ARBA" id="ARBA00022840"/>
    </source>
</evidence>
<dbReference type="InterPro" id="IPR035965">
    <property type="entry name" value="PAS-like_dom_sf"/>
</dbReference>
<dbReference type="Gene3D" id="1.10.10.60">
    <property type="entry name" value="Homeodomain-like"/>
    <property type="match status" value="1"/>
</dbReference>
<name>A0A1L3NDQ3_CLOSG</name>
<keyword evidence="2" id="KW-0067">ATP-binding</keyword>
<dbReference type="PROSITE" id="PS50045">
    <property type="entry name" value="SIGMA54_INTERACT_4"/>
    <property type="match status" value="1"/>
</dbReference>
<dbReference type="InterPro" id="IPR027417">
    <property type="entry name" value="P-loop_NTPase"/>
</dbReference>
<accession>A0A1L3NDQ3</accession>
<dbReference type="Pfam" id="PF02954">
    <property type="entry name" value="HTH_8"/>
    <property type="match status" value="1"/>
</dbReference>
<dbReference type="SUPFAM" id="SSF46689">
    <property type="entry name" value="Homeodomain-like"/>
    <property type="match status" value="1"/>
</dbReference>
<dbReference type="GO" id="GO:0043565">
    <property type="term" value="F:sequence-specific DNA binding"/>
    <property type="evidence" value="ECO:0007669"/>
    <property type="project" value="InterPro"/>
</dbReference>
<dbReference type="Gene3D" id="3.40.50.300">
    <property type="entry name" value="P-loop containing nucleotide triphosphate hydrolases"/>
    <property type="match status" value="1"/>
</dbReference>
<feature type="domain" description="PAS" evidence="7">
    <location>
        <begin position="198"/>
        <end position="240"/>
    </location>
</feature>
<dbReference type="GO" id="GO:0006355">
    <property type="term" value="P:regulation of DNA-templated transcription"/>
    <property type="evidence" value="ECO:0007669"/>
    <property type="project" value="InterPro"/>
</dbReference>
<keyword evidence="5" id="KW-0804">Transcription</keyword>
<dbReference type="InterPro" id="IPR003593">
    <property type="entry name" value="AAA+_ATPase"/>
</dbReference>
<dbReference type="Pfam" id="PF13426">
    <property type="entry name" value="PAS_9"/>
    <property type="match status" value="1"/>
</dbReference>
<feature type="domain" description="Sigma-54 factor interaction" evidence="6">
    <location>
        <begin position="327"/>
        <end position="557"/>
    </location>
</feature>
<gene>
    <name evidence="8" type="ORF">NPD5_86</name>
</gene>
<dbReference type="PROSITE" id="PS50112">
    <property type="entry name" value="PAS"/>
    <property type="match status" value="1"/>
</dbReference>
<dbReference type="Pfam" id="PF25601">
    <property type="entry name" value="AAA_lid_14"/>
    <property type="match status" value="1"/>
</dbReference>
<dbReference type="GO" id="GO:0005524">
    <property type="term" value="F:ATP binding"/>
    <property type="evidence" value="ECO:0007669"/>
    <property type="project" value="UniProtKB-KW"/>
</dbReference>
<dbReference type="CDD" id="cd00130">
    <property type="entry name" value="PAS"/>
    <property type="match status" value="1"/>
</dbReference>
<dbReference type="InterPro" id="IPR002197">
    <property type="entry name" value="HTH_Fis"/>
</dbReference>
<dbReference type="STRING" id="413999.CBO1937"/>
<dbReference type="SUPFAM" id="SSF55785">
    <property type="entry name" value="PYP-like sensor domain (PAS domain)"/>
    <property type="match status" value="1"/>
</dbReference>
<dbReference type="Proteomes" id="UP000182204">
    <property type="component" value="Chromosome"/>
</dbReference>